<protein>
    <submittedName>
        <fullName evidence="2">Uncharacterized protein</fullName>
    </submittedName>
</protein>
<gene>
    <name evidence="2" type="ORF">ACH5RR_013997</name>
</gene>
<organism evidence="2 3">
    <name type="scientific">Cinchona calisaya</name>
    <dbReference type="NCBI Taxonomy" id="153742"/>
    <lineage>
        <taxon>Eukaryota</taxon>
        <taxon>Viridiplantae</taxon>
        <taxon>Streptophyta</taxon>
        <taxon>Embryophyta</taxon>
        <taxon>Tracheophyta</taxon>
        <taxon>Spermatophyta</taxon>
        <taxon>Magnoliopsida</taxon>
        <taxon>eudicotyledons</taxon>
        <taxon>Gunneridae</taxon>
        <taxon>Pentapetalae</taxon>
        <taxon>asterids</taxon>
        <taxon>lamiids</taxon>
        <taxon>Gentianales</taxon>
        <taxon>Rubiaceae</taxon>
        <taxon>Cinchonoideae</taxon>
        <taxon>Cinchoneae</taxon>
        <taxon>Cinchona</taxon>
    </lineage>
</organism>
<reference evidence="2 3" key="1">
    <citation type="submission" date="2024-11" db="EMBL/GenBank/DDBJ databases">
        <title>A near-complete genome assembly of Cinchona calisaya.</title>
        <authorList>
            <person name="Lian D.C."/>
            <person name="Zhao X.W."/>
            <person name="Wei L."/>
        </authorList>
    </citation>
    <scope>NUCLEOTIDE SEQUENCE [LARGE SCALE GENOMIC DNA]</scope>
    <source>
        <tissue evidence="2">Nenye</tissue>
    </source>
</reference>
<dbReference type="Pfam" id="PF10714">
    <property type="entry name" value="LEA_6"/>
    <property type="match status" value="1"/>
</dbReference>
<evidence type="ECO:0000313" key="2">
    <source>
        <dbReference type="EMBL" id="KAL3525625.1"/>
    </source>
</evidence>
<dbReference type="AlphaFoldDB" id="A0ABD3A521"/>
<feature type="region of interest" description="Disordered" evidence="1">
    <location>
        <begin position="1"/>
        <end position="77"/>
    </location>
</feature>
<keyword evidence="3" id="KW-1185">Reference proteome</keyword>
<evidence type="ECO:0000313" key="3">
    <source>
        <dbReference type="Proteomes" id="UP001630127"/>
    </source>
</evidence>
<dbReference type="EMBL" id="JBJUIK010000006">
    <property type="protein sequence ID" value="KAL3525625.1"/>
    <property type="molecule type" value="Genomic_DNA"/>
</dbReference>
<accession>A0ABD3A521</accession>
<evidence type="ECO:0000256" key="1">
    <source>
        <dbReference type="SAM" id="MobiDB-lite"/>
    </source>
</evidence>
<comment type="caution">
    <text evidence="2">The sequence shown here is derived from an EMBL/GenBank/DDBJ whole genome shotgun (WGS) entry which is preliminary data.</text>
</comment>
<name>A0ABD3A521_9GENT</name>
<dbReference type="Proteomes" id="UP001630127">
    <property type="component" value="Unassembled WGS sequence"/>
</dbReference>
<dbReference type="InterPro" id="IPR018930">
    <property type="entry name" value="LEA-18"/>
</dbReference>
<sequence>MADKSEDRGGQMERKKENKGNKLEGLPLNTSPYSQYEDLEDYKQQGNGTQGHLQPQPGRGAASSVDAPTQAGGDVPHMARLSSTTNVIKPPWRALDFLFF</sequence>
<feature type="compositionally biased region" description="Polar residues" evidence="1">
    <location>
        <begin position="44"/>
        <end position="53"/>
    </location>
</feature>
<feature type="compositionally biased region" description="Basic and acidic residues" evidence="1">
    <location>
        <begin position="1"/>
        <end position="22"/>
    </location>
</feature>
<proteinExistence type="predicted"/>